<dbReference type="STRING" id="237682.SAMN05421676_108132"/>
<evidence type="ECO:0000313" key="2">
    <source>
        <dbReference type="EMBL" id="SET80701.1"/>
    </source>
</evidence>
<feature type="domain" description="Antitoxin VbhA" evidence="1">
    <location>
        <begin position="16"/>
        <end position="59"/>
    </location>
</feature>
<dbReference type="CDD" id="cd11586">
    <property type="entry name" value="VbhA_like"/>
    <property type="match status" value="1"/>
</dbReference>
<organism evidence="2 3">
    <name type="scientific">Salinibacillus kushneri</name>
    <dbReference type="NCBI Taxonomy" id="237682"/>
    <lineage>
        <taxon>Bacteria</taxon>
        <taxon>Bacillati</taxon>
        <taxon>Bacillota</taxon>
        <taxon>Bacilli</taxon>
        <taxon>Bacillales</taxon>
        <taxon>Bacillaceae</taxon>
        <taxon>Salinibacillus</taxon>
    </lineage>
</organism>
<name>A0A1I0HAM0_9BACI</name>
<reference evidence="3" key="1">
    <citation type="submission" date="2016-10" db="EMBL/GenBank/DDBJ databases">
        <authorList>
            <person name="Varghese N."/>
            <person name="Submissions S."/>
        </authorList>
    </citation>
    <scope>NUCLEOTIDE SEQUENCE [LARGE SCALE GENOMIC DNA]</scope>
    <source>
        <strain evidence="3">CGMCC 1.3566</strain>
    </source>
</reference>
<gene>
    <name evidence="2" type="ORF">SAMN05421676_108132</name>
</gene>
<dbReference type="Pfam" id="PF18495">
    <property type="entry name" value="VbhA"/>
    <property type="match status" value="1"/>
</dbReference>
<accession>A0A1I0HAM0</accession>
<dbReference type="OrthoDB" id="2428456at2"/>
<protein>
    <recommendedName>
        <fullName evidence="1">Antitoxin VbhA domain-containing protein</fullName>
    </recommendedName>
</protein>
<dbReference type="EMBL" id="FOHJ01000008">
    <property type="protein sequence ID" value="SET80701.1"/>
    <property type="molecule type" value="Genomic_DNA"/>
</dbReference>
<evidence type="ECO:0000259" key="1">
    <source>
        <dbReference type="Pfam" id="PF18495"/>
    </source>
</evidence>
<dbReference type="Gene3D" id="1.10.8.1050">
    <property type="entry name" value="Antitoxin VbhA-like"/>
    <property type="match status" value="1"/>
</dbReference>
<evidence type="ECO:0000313" key="3">
    <source>
        <dbReference type="Proteomes" id="UP000199095"/>
    </source>
</evidence>
<dbReference type="RefSeq" id="WP_093136231.1">
    <property type="nucleotide sequence ID" value="NZ_FOHJ01000008.1"/>
</dbReference>
<sequence length="61" mass="7083">MTRRGEPITDPDKLEKAFQYAKHDLEIEGFTLTKEDEKNMKAVASGEMTREELIEKLKRGE</sequence>
<dbReference type="Proteomes" id="UP000199095">
    <property type="component" value="Unassembled WGS sequence"/>
</dbReference>
<dbReference type="InterPro" id="IPR043038">
    <property type="entry name" value="VbhA_sf"/>
</dbReference>
<dbReference type="InterPro" id="IPR033788">
    <property type="entry name" value="VbhA-like"/>
</dbReference>
<keyword evidence="3" id="KW-1185">Reference proteome</keyword>
<proteinExistence type="predicted"/>
<dbReference type="AlphaFoldDB" id="A0A1I0HAM0"/>
<dbReference type="InterPro" id="IPR041535">
    <property type="entry name" value="VbhA"/>
</dbReference>